<proteinExistence type="predicted"/>
<organism evidence="1 2">
    <name type="scientific">Candidatus Hakubella thermalkaliphila</name>
    <dbReference type="NCBI Taxonomy" id="2754717"/>
    <lineage>
        <taxon>Bacteria</taxon>
        <taxon>Bacillati</taxon>
        <taxon>Actinomycetota</taxon>
        <taxon>Actinomycetota incertae sedis</taxon>
        <taxon>Candidatus Hakubellales</taxon>
        <taxon>Candidatus Hakubellaceae</taxon>
        <taxon>Candidatus Hakubella</taxon>
    </lineage>
</organism>
<dbReference type="Proteomes" id="UP000569018">
    <property type="component" value="Unassembled WGS sequence"/>
</dbReference>
<comment type="caution">
    <text evidence="1">The sequence shown here is derived from an EMBL/GenBank/DDBJ whole genome shotgun (WGS) entry which is preliminary data.</text>
</comment>
<feature type="non-terminal residue" evidence="1">
    <location>
        <position position="1"/>
    </location>
</feature>
<gene>
    <name evidence="1" type="ORF">HKBW3S47_02470</name>
</gene>
<reference evidence="1 2" key="1">
    <citation type="journal article" date="2020" name="Front. Microbiol.">
        <title>Single-cell genomics of novel Actinobacteria with the Wood-Ljungdahl pathway discovered in a serpentinizing system.</title>
        <authorList>
            <person name="Merino N."/>
            <person name="Kawai M."/>
            <person name="Boyd E.S."/>
            <person name="Colman D.R."/>
            <person name="McGlynn S.E."/>
            <person name="Nealson K.H."/>
            <person name="Kurokawa K."/>
            <person name="Hongoh Y."/>
        </authorList>
    </citation>
    <scope>NUCLEOTIDE SEQUENCE [LARGE SCALE GENOMIC DNA]</scope>
    <source>
        <strain evidence="1 2">S47</strain>
    </source>
</reference>
<dbReference type="AlphaFoldDB" id="A0A6V8Q890"/>
<sequence>KLLLNEILAYYSSPRFAIAPAAIVPPLAGSVVTGGI</sequence>
<dbReference type="EMBL" id="BLSD01000455">
    <property type="protein sequence ID" value="GFP40773.1"/>
    <property type="molecule type" value="Genomic_DNA"/>
</dbReference>
<evidence type="ECO:0000313" key="1">
    <source>
        <dbReference type="EMBL" id="GFP40773.1"/>
    </source>
</evidence>
<evidence type="ECO:0000313" key="2">
    <source>
        <dbReference type="Proteomes" id="UP000569018"/>
    </source>
</evidence>
<protein>
    <submittedName>
        <fullName evidence="1">Uncharacterized protein</fullName>
    </submittedName>
</protein>
<name>A0A6V8Q890_9ACTN</name>
<accession>A0A6V8Q890</accession>